<keyword evidence="1" id="KW-1133">Transmembrane helix</keyword>
<protein>
    <submittedName>
        <fullName evidence="3">Unnamed protein product</fullName>
    </submittedName>
</protein>
<name>A0A9W7CS95_9STRA</name>
<evidence type="ECO:0000313" key="3">
    <source>
        <dbReference type="EMBL" id="GMF36625.1"/>
    </source>
</evidence>
<keyword evidence="2" id="KW-0732">Signal</keyword>
<keyword evidence="1" id="KW-0472">Membrane</keyword>
<accession>A0A9W7CS95</accession>
<dbReference type="AlphaFoldDB" id="A0A9W7CS95"/>
<gene>
    <name evidence="3" type="ORF">Plil01_001548800</name>
</gene>
<evidence type="ECO:0000256" key="2">
    <source>
        <dbReference type="SAM" id="SignalP"/>
    </source>
</evidence>
<reference evidence="3" key="1">
    <citation type="submission" date="2023-04" db="EMBL/GenBank/DDBJ databases">
        <title>Phytophthora lilii NBRC 32176.</title>
        <authorList>
            <person name="Ichikawa N."/>
            <person name="Sato H."/>
            <person name="Tonouchi N."/>
        </authorList>
    </citation>
    <scope>NUCLEOTIDE SEQUENCE</scope>
    <source>
        <strain evidence="3">NBRC 32176</strain>
    </source>
</reference>
<evidence type="ECO:0000313" key="4">
    <source>
        <dbReference type="Proteomes" id="UP001165083"/>
    </source>
</evidence>
<organism evidence="3 4">
    <name type="scientific">Phytophthora lilii</name>
    <dbReference type="NCBI Taxonomy" id="2077276"/>
    <lineage>
        <taxon>Eukaryota</taxon>
        <taxon>Sar</taxon>
        <taxon>Stramenopiles</taxon>
        <taxon>Oomycota</taxon>
        <taxon>Peronosporomycetes</taxon>
        <taxon>Peronosporales</taxon>
        <taxon>Peronosporaceae</taxon>
        <taxon>Phytophthora</taxon>
    </lineage>
</organism>
<dbReference type="Proteomes" id="UP001165083">
    <property type="component" value="Unassembled WGS sequence"/>
</dbReference>
<feature type="transmembrane region" description="Helical" evidence="1">
    <location>
        <begin position="136"/>
        <end position="158"/>
    </location>
</feature>
<feature type="chain" id="PRO_5040832066" evidence="2">
    <location>
        <begin position="19"/>
        <end position="312"/>
    </location>
</feature>
<proteinExistence type="predicted"/>
<feature type="signal peptide" evidence="2">
    <location>
        <begin position="1"/>
        <end position="18"/>
    </location>
</feature>
<keyword evidence="4" id="KW-1185">Reference proteome</keyword>
<comment type="caution">
    <text evidence="3">The sequence shown here is derived from an EMBL/GenBank/DDBJ whole genome shotgun (WGS) entry which is preliminary data.</text>
</comment>
<dbReference type="EMBL" id="BSXW01001419">
    <property type="protein sequence ID" value="GMF36625.1"/>
    <property type="molecule type" value="Genomic_DNA"/>
</dbReference>
<evidence type="ECO:0000256" key="1">
    <source>
        <dbReference type="SAM" id="Phobius"/>
    </source>
</evidence>
<sequence>MLALMIMIIDFLQAALEARTYMNQDYIGDFKSTLQTAMKIVESALFTGVVERAKDASSRNETSVSGVHDIAFSCKGYTTCRSLAASLDTASKVRPDIAKPNIMQRIGIGGLWRLPNAKFNVVLMNMSYNSMILESMLYAMLEMASFILFCMNAPNYWYMNTNFRAALKMPNQTPSYNYGVKQLSLVLVAEQLEPAGTLSSDSEPAAMHKTSANIEVAAPRQLQGTKRMNKDKKHQENRSKRNATLQLLQTMMALNEGSCCYLLNRGIRCFGVRMIQRKIEGVTIRHVTVAQINIFLAIQTVRLLQMGGVTSR</sequence>
<keyword evidence="1" id="KW-0812">Transmembrane</keyword>